<evidence type="ECO:0000256" key="1">
    <source>
        <dbReference type="SAM" id="MobiDB-lite"/>
    </source>
</evidence>
<gene>
    <name evidence="2" type="ORF">G6F51_003291</name>
</gene>
<organism evidence="2 3">
    <name type="scientific">Rhizopus oryzae</name>
    <name type="common">Mucormycosis agent</name>
    <name type="synonym">Rhizopus arrhizus var. delemar</name>
    <dbReference type="NCBI Taxonomy" id="64495"/>
    <lineage>
        <taxon>Eukaryota</taxon>
        <taxon>Fungi</taxon>
        <taxon>Fungi incertae sedis</taxon>
        <taxon>Mucoromycota</taxon>
        <taxon>Mucoromycotina</taxon>
        <taxon>Mucoromycetes</taxon>
        <taxon>Mucorales</taxon>
        <taxon>Mucorineae</taxon>
        <taxon>Rhizopodaceae</taxon>
        <taxon>Rhizopus</taxon>
    </lineage>
</organism>
<protein>
    <submittedName>
        <fullName evidence="2">Uncharacterized protein</fullName>
    </submittedName>
</protein>
<comment type="caution">
    <text evidence="2">The sequence shown here is derived from an EMBL/GenBank/DDBJ whole genome shotgun (WGS) entry which is preliminary data.</text>
</comment>
<reference evidence="2" key="1">
    <citation type="journal article" date="2020" name="Microb. Genom.">
        <title>Genetic diversity of clinical and environmental Mucorales isolates obtained from an investigation of mucormycosis cases among solid organ transplant recipients.</title>
        <authorList>
            <person name="Nguyen M.H."/>
            <person name="Kaul D."/>
            <person name="Muto C."/>
            <person name="Cheng S.J."/>
            <person name="Richter R.A."/>
            <person name="Bruno V.M."/>
            <person name="Liu G."/>
            <person name="Beyhan S."/>
            <person name="Sundermann A.J."/>
            <person name="Mounaud S."/>
            <person name="Pasculle A.W."/>
            <person name="Nierman W.C."/>
            <person name="Driscoll E."/>
            <person name="Cumbie R."/>
            <person name="Clancy C.J."/>
            <person name="Dupont C.L."/>
        </authorList>
    </citation>
    <scope>NUCLEOTIDE SEQUENCE</scope>
    <source>
        <strain evidence="2">GL16</strain>
    </source>
</reference>
<dbReference type="Proteomes" id="UP000717996">
    <property type="component" value="Unassembled WGS sequence"/>
</dbReference>
<dbReference type="EMBL" id="JAANIT010000318">
    <property type="protein sequence ID" value="KAG1549056.1"/>
    <property type="molecule type" value="Genomic_DNA"/>
</dbReference>
<proteinExistence type="predicted"/>
<accession>A0A9P6YJ67</accession>
<feature type="region of interest" description="Disordered" evidence="1">
    <location>
        <begin position="271"/>
        <end position="319"/>
    </location>
</feature>
<sequence>MAATSNLGIQVNLQSPIENESIKIEVDEIPNSSNTSQDSYLQSILSTKTPTTATNDNQCTGDTTTCTCYKCQRHRRRAGHRMEKDITTPPLKGLDKPKRSNTVRKTPVLTDYEKRISKSAYSQQDSIYRFEKENNKTTKENSSRPASIMTTDIKDNYEISWKDEGTGDDLLTSLVTFQSIFETTDKDEGLSDLLEQKAKELKNQNLKSDEPIAQEVLPPRLSDCLTPSYRQGPKHNPLTLYHTMKMKTGQERTQAYGIAFQHCVQSDSGLNDWLKRPKTPPPVKENFGKIQTAQHKPTKRSILSSFRKGNQKKKSTDTLEPTDILSAAKALLPQDSTITIQINRSSVYDQIDVPDKPRNSIADPRDIQLLSSESNTASKLVNKSGRLFSSLSRKASIKSYNSEKACSIKSLEKVDESLE</sequence>
<evidence type="ECO:0000313" key="2">
    <source>
        <dbReference type="EMBL" id="KAG1549056.1"/>
    </source>
</evidence>
<feature type="compositionally biased region" description="Polar residues" evidence="1">
    <location>
        <begin position="289"/>
        <end position="308"/>
    </location>
</feature>
<name>A0A9P6YJ67_RHIOR</name>
<evidence type="ECO:0000313" key="3">
    <source>
        <dbReference type="Proteomes" id="UP000717996"/>
    </source>
</evidence>
<dbReference type="AlphaFoldDB" id="A0A9P6YJ67"/>
<dbReference type="OrthoDB" id="2401156at2759"/>